<evidence type="ECO:0000256" key="1">
    <source>
        <dbReference type="ARBA" id="ARBA00022729"/>
    </source>
</evidence>
<evidence type="ECO:0000313" key="4">
    <source>
        <dbReference type="EMBL" id="MCS0637834.1"/>
    </source>
</evidence>
<dbReference type="InterPro" id="IPR028994">
    <property type="entry name" value="Integrin_alpha_N"/>
</dbReference>
<keyword evidence="1 3" id="KW-0732">Signal</keyword>
<accession>A0ABT2CMM4</accession>
<keyword evidence="5" id="KW-1185">Reference proteome</keyword>
<dbReference type="Proteomes" id="UP001431313">
    <property type="component" value="Unassembled WGS sequence"/>
</dbReference>
<evidence type="ECO:0000256" key="3">
    <source>
        <dbReference type="SAM" id="SignalP"/>
    </source>
</evidence>
<dbReference type="EMBL" id="JANUGQ010000017">
    <property type="protein sequence ID" value="MCS0637834.1"/>
    <property type="molecule type" value="Genomic_DNA"/>
</dbReference>
<dbReference type="SUPFAM" id="SSF69318">
    <property type="entry name" value="Integrin alpha N-terminal domain"/>
    <property type="match status" value="2"/>
</dbReference>
<dbReference type="Gene3D" id="2.115.10.10">
    <property type="entry name" value="Tachylectin 2"/>
    <property type="match status" value="2"/>
</dbReference>
<organism evidence="4 5">
    <name type="scientific">Streptomyces pyxinae</name>
    <dbReference type="NCBI Taxonomy" id="2970734"/>
    <lineage>
        <taxon>Bacteria</taxon>
        <taxon>Bacillati</taxon>
        <taxon>Actinomycetota</taxon>
        <taxon>Actinomycetes</taxon>
        <taxon>Kitasatosporales</taxon>
        <taxon>Streptomycetaceae</taxon>
        <taxon>Streptomyces</taxon>
    </lineage>
</organism>
<dbReference type="RefSeq" id="WP_258789099.1">
    <property type="nucleotide sequence ID" value="NZ_JANUGQ010000017.1"/>
</dbReference>
<feature type="chain" id="PRO_5047175595" evidence="3">
    <location>
        <begin position="45"/>
        <end position="603"/>
    </location>
</feature>
<evidence type="ECO:0000256" key="2">
    <source>
        <dbReference type="SAM" id="MobiDB-lite"/>
    </source>
</evidence>
<feature type="signal peptide" evidence="3">
    <location>
        <begin position="1"/>
        <end position="44"/>
    </location>
</feature>
<evidence type="ECO:0000313" key="5">
    <source>
        <dbReference type="Proteomes" id="UP001431313"/>
    </source>
</evidence>
<gene>
    <name evidence="4" type="ORF">NX801_19635</name>
</gene>
<proteinExistence type="predicted"/>
<dbReference type="PANTHER" id="PTHR44103">
    <property type="entry name" value="PROPROTEIN CONVERTASE P"/>
    <property type="match status" value="1"/>
</dbReference>
<dbReference type="InterPro" id="IPR013517">
    <property type="entry name" value="FG-GAP"/>
</dbReference>
<protein>
    <submittedName>
        <fullName evidence="4">VCBS repeat-containing protein</fullName>
    </submittedName>
</protein>
<sequence length="603" mass="62608">MSYLESFGPARTRPAAGRTRRVRLAACTALVLAAGALLAPPATAEDHPAPGRALRERVAPPAAAPRLTPSAGLLKERAAARTGAAAEDRKAGRTGAAAVPKPRFDLTGDGFSEGLYRGFDGVYRSVLSDRPENPEFALRSRPGEQLKDVVPLGDPDADGNPDLLTVSFDGTLSAYTAQGTSGTGPAVWSGRGWAAYNKVVVPGDLTGDGRNDLLARTPGGELYLYRGKTSLTDPFAGRVRLGTGWAAYDQLVGVPDSDGDGVADLYARTPAGELYFYPGSGNPVAPFRARVRVGTGWGVYNQIFSIDDLDGDGRADLIGRKLDGTLLSYRATTHGALAAATRFGSGWSVPLLAGTGGNPDFGKQELLGLDTKGTLWEYWSAENGRLSARYQLSDVGGFQGAKVLHTSSLDGDGRADLLEVYAGRLYRHTPEGPVELGSGWGAFTALVGPGDLSGDGRGDLLARTSGGVLYLYRGDGTGRGLGSRVALGAGWNAYDKLVGAGDMTGDGRDDLLARTPGGALYLYAGTGSASAPFRARVLIGSGWQAYAQLAAPGDLTGDGRADLVAATPGGTLYRYTATGGAGTAVFSPRVSLGTGWNTYRGLH</sequence>
<dbReference type="Pfam" id="PF13517">
    <property type="entry name" value="FG-GAP_3"/>
    <property type="match status" value="2"/>
</dbReference>
<dbReference type="Gene3D" id="2.130.10.130">
    <property type="entry name" value="Integrin alpha, N-terminal"/>
    <property type="match status" value="1"/>
</dbReference>
<feature type="compositionally biased region" description="Low complexity" evidence="2">
    <location>
        <begin position="59"/>
        <end position="71"/>
    </location>
</feature>
<comment type="caution">
    <text evidence="4">The sequence shown here is derived from an EMBL/GenBank/DDBJ whole genome shotgun (WGS) entry which is preliminary data.</text>
</comment>
<dbReference type="PANTHER" id="PTHR44103:SF1">
    <property type="entry name" value="PROPROTEIN CONVERTASE P"/>
    <property type="match status" value="1"/>
</dbReference>
<reference evidence="4" key="1">
    <citation type="submission" date="2022-08" db="EMBL/GenBank/DDBJ databases">
        <authorList>
            <person name="Somphong A."/>
            <person name="Phongsopitanun W."/>
        </authorList>
    </citation>
    <scope>NUCLEOTIDE SEQUENCE</scope>
    <source>
        <strain evidence="4">LP05-1</strain>
    </source>
</reference>
<feature type="region of interest" description="Disordered" evidence="2">
    <location>
        <begin position="58"/>
        <end position="99"/>
    </location>
</feature>
<name>A0ABT2CMM4_9ACTN</name>